<evidence type="ECO:0000256" key="2">
    <source>
        <dbReference type="SAM" id="Phobius"/>
    </source>
</evidence>
<feature type="transmembrane region" description="Helical" evidence="2">
    <location>
        <begin position="12"/>
        <end position="29"/>
    </location>
</feature>
<gene>
    <name evidence="4" type="ORF">COT75_00755</name>
</gene>
<dbReference type="SUPFAM" id="SSF53955">
    <property type="entry name" value="Lysozyme-like"/>
    <property type="match status" value="1"/>
</dbReference>
<organism evidence="4 5">
    <name type="scientific">Candidatus Beckwithbacteria bacterium CG10_big_fil_rev_8_21_14_0_10_34_10</name>
    <dbReference type="NCBI Taxonomy" id="1974495"/>
    <lineage>
        <taxon>Bacteria</taxon>
        <taxon>Candidatus Beckwithiibacteriota</taxon>
    </lineage>
</organism>
<dbReference type="AlphaFoldDB" id="A0A2H0WAK9"/>
<keyword evidence="2" id="KW-0472">Membrane</keyword>
<feature type="compositionally biased region" description="Pro residues" evidence="1">
    <location>
        <begin position="57"/>
        <end position="89"/>
    </location>
</feature>
<reference evidence="5" key="1">
    <citation type="submission" date="2017-09" db="EMBL/GenBank/DDBJ databases">
        <title>Depth-based differentiation of microbial function through sediment-hosted aquifers and enrichment of novel symbionts in the deep terrestrial subsurface.</title>
        <authorList>
            <person name="Probst A.J."/>
            <person name="Ladd B."/>
            <person name="Jarett J.K."/>
            <person name="Geller-Mcgrath D.E."/>
            <person name="Sieber C.M.K."/>
            <person name="Emerson J.B."/>
            <person name="Anantharaman K."/>
            <person name="Thomas B.C."/>
            <person name="Malmstrom R."/>
            <person name="Stieglmeier M."/>
            <person name="Klingl A."/>
            <person name="Woyke T."/>
            <person name="Ryan C.M."/>
            <person name="Banfield J.F."/>
        </authorList>
    </citation>
    <scope>NUCLEOTIDE SEQUENCE [LARGE SCALE GENOMIC DNA]</scope>
</reference>
<evidence type="ECO:0000313" key="4">
    <source>
        <dbReference type="EMBL" id="PIS09704.1"/>
    </source>
</evidence>
<evidence type="ECO:0000256" key="1">
    <source>
        <dbReference type="SAM" id="MobiDB-lite"/>
    </source>
</evidence>
<dbReference type="InterPro" id="IPR023346">
    <property type="entry name" value="Lysozyme-like_dom_sf"/>
</dbReference>
<keyword evidence="2" id="KW-1133">Transmembrane helix</keyword>
<dbReference type="InterPro" id="IPR008258">
    <property type="entry name" value="Transglycosylase_SLT_dom_1"/>
</dbReference>
<sequence>MNSFLNEKKFLFIGLISGSFLGCLLIFKLQKNIKVLEKQEQKGIEISYNQLPNPSVLIPPSPSPSPSPIPTPKPSPSPLPSPSPSPEPKIYPTSQELDSSFAKYATEYRLDLNILRQLASCESGFNTYAVNNPYAGLYQFNSTSWINTRKRMGLNPDPDLRFNWEESIKTAAFKISQDGLGSWPSCQNKL</sequence>
<proteinExistence type="predicted"/>
<dbReference type="Proteomes" id="UP000230093">
    <property type="component" value="Unassembled WGS sequence"/>
</dbReference>
<evidence type="ECO:0000259" key="3">
    <source>
        <dbReference type="Pfam" id="PF01464"/>
    </source>
</evidence>
<dbReference type="EMBL" id="PEZT01000001">
    <property type="protein sequence ID" value="PIS09704.1"/>
    <property type="molecule type" value="Genomic_DNA"/>
</dbReference>
<comment type="caution">
    <text evidence="4">The sequence shown here is derived from an EMBL/GenBank/DDBJ whole genome shotgun (WGS) entry which is preliminary data.</text>
</comment>
<evidence type="ECO:0000313" key="5">
    <source>
        <dbReference type="Proteomes" id="UP000230093"/>
    </source>
</evidence>
<accession>A0A2H0WAK9</accession>
<name>A0A2H0WAK9_9BACT</name>
<protein>
    <recommendedName>
        <fullName evidence="3">Transglycosylase SLT domain-containing protein</fullName>
    </recommendedName>
</protein>
<feature type="domain" description="Transglycosylase SLT" evidence="3">
    <location>
        <begin position="101"/>
        <end position="173"/>
    </location>
</feature>
<keyword evidence="2" id="KW-0812">Transmembrane</keyword>
<dbReference type="Gene3D" id="1.10.530.10">
    <property type="match status" value="1"/>
</dbReference>
<feature type="region of interest" description="Disordered" evidence="1">
    <location>
        <begin position="55"/>
        <end position="89"/>
    </location>
</feature>
<dbReference type="Pfam" id="PF01464">
    <property type="entry name" value="SLT"/>
    <property type="match status" value="1"/>
</dbReference>